<dbReference type="InterPro" id="IPR003370">
    <property type="entry name" value="Chromate_transpt"/>
</dbReference>
<feature type="transmembrane region" description="Helical" evidence="7">
    <location>
        <begin position="16"/>
        <end position="36"/>
    </location>
</feature>
<organism evidence="8 9">
    <name type="scientific">Ideonella aquatica</name>
    <dbReference type="NCBI Taxonomy" id="2824119"/>
    <lineage>
        <taxon>Bacteria</taxon>
        <taxon>Pseudomonadati</taxon>
        <taxon>Pseudomonadota</taxon>
        <taxon>Betaproteobacteria</taxon>
        <taxon>Burkholderiales</taxon>
        <taxon>Sphaerotilaceae</taxon>
        <taxon>Ideonella</taxon>
    </lineage>
</organism>
<dbReference type="Pfam" id="PF02417">
    <property type="entry name" value="Chromate_transp"/>
    <property type="match status" value="1"/>
</dbReference>
<keyword evidence="5 7" id="KW-1133">Transmembrane helix</keyword>
<comment type="caution">
    <text evidence="8">The sequence shown here is derived from an EMBL/GenBank/DDBJ whole genome shotgun (WGS) entry which is preliminary data.</text>
</comment>
<proteinExistence type="inferred from homology"/>
<keyword evidence="6 7" id="KW-0472">Membrane</keyword>
<gene>
    <name evidence="8" type="ORF">KAK06_06685</name>
</gene>
<sequence>MAPGAGSWSVIDTLPWLFLHCLTLSLLAIGGAVATVPELHRHVVIEHGWLSDADFTGSVALAQAAPGPNLLFVAVVGYNVAGLAGALAAMSGMLLPSTALTLVVSRWGSRRRDTRGVRAFVAGLAPVTLGLVLATGWLLAQPTLQQPAAWALVLGTVLLAWRTRLNPLWPIAAGALAGALGWV</sequence>
<evidence type="ECO:0000256" key="5">
    <source>
        <dbReference type="ARBA" id="ARBA00022989"/>
    </source>
</evidence>
<dbReference type="GO" id="GO:0005886">
    <property type="term" value="C:plasma membrane"/>
    <property type="evidence" value="ECO:0007669"/>
    <property type="project" value="UniProtKB-SubCell"/>
</dbReference>
<reference evidence="8" key="1">
    <citation type="submission" date="2021-04" db="EMBL/GenBank/DDBJ databases">
        <title>The genome sequence of Ideonella sp. 4Y11.</title>
        <authorList>
            <person name="Liu Y."/>
        </authorList>
    </citation>
    <scope>NUCLEOTIDE SEQUENCE</scope>
    <source>
        <strain evidence="8">4Y11</strain>
    </source>
</reference>
<keyword evidence="9" id="KW-1185">Reference proteome</keyword>
<evidence type="ECO:0000256" key="1">
    <source>
        <dbReference type="ARBA" id="ARBA00004651"/>
    </source>
</evidence>
<evidence type="ECO:0000256" key="3">
    <source>
        <dbReference type="ARBA" id="ARBA00022475"/>
    </source>
</evidence>
<dbReference type="EMBL" id="JAGQDE010000004">
    <property type="protein sequence ID" value="MBQ0958643.1"/>
    <property type="molecule type" value="Genomic_DNA"/>
</dbReference>
<protein>
    <submittedName>
        <fullName evidence="8">Chromate transporter</fullName>
    </submittedName>
</protein>
<name>A0A940YMH2_9BURK</name>
<comment type="subcellular location">
    <subcellularLocation>
        <location evidence="1">Cell membrane</location>
        <topology evidence="1">Multi-pass membrane protein</topology>
    </subcellularLocation>
</comment>
<feature type="transmembrane region" description="Helical" evidence="7">
    <location>
        <begin position="144"/>
        <end position="161"/>
    </location>
</feature>
<evidence type="ECO:0000256" key="4">
    <source>
        <dbReference type="ARBA" id="ARBA00022692"/>
    </source>
</evidence>
<evidence type="ECO:0000256" key="6">
    <source>
        <dbReference type="ARBA" id="ARBA00023136"/>
    </source>
</evidence>
<evidence type="ECO:0000313" key="9">
    <source>
        <dbReference type="Proteomes" id="UP000678374"/>
    </source>
</evidence>
<evidence type="ECO:0000313" key="8">
    <source>
        <dbReference type="EMBL" id="MBQ0958643.1"/>
    </source>
</evidence>
<feature type="transmembrane region" description="Helical" evidence="7">
    <location>
        <begin position="84"/>
        <end position="104"/>
    </location>
</feature>
<dbReference type="AlphaFoldDB" id="A0A940YMH2"/>
<evidence type="ECO:0000256" key="2">
    <source>
        <dbReference type="ARBA" id="ARBA00005262"/>
    </source>
</evidence>
<feature type="transmembrane region" description="Helical" evidence="7">
    <location>
        <begin position="116"/>
        <end position="138"/>
    </location>
</feature>
<dbReference type="PANTHER" id="PTHR43663">
    <property type="entry name" value="CHROMATE TRANSPORT PROTEIN-RELATED"/>
    <property type="match status" value="1"/>
</dbReference>
<comment type="similarity">
    <text evidence="2">Belongs to the chromate ion transporter (CHR) (TC 2.A.51) family.</text>
</comment>
<evidence type="ECO:0000256" key="7">
    <source>
        <dbReference type="SAM" id="Phobius"/>
    </source>
</evidence>
<dbReference type="Proteomes" id="UP000678374">
    <property type="component" value="Unassembled WGS sequence"/>
</dbReference>
<accession>A0A940YMH2</accession>
<keyword evidence="4 7" id="KW-0812">Transmembrane</keyword>
<dbReference type="InterPro" id="IPR052518">
    <property type="entry name" value="CHR_Transporter"/>
</dbReference>
<keyword evidence="3" id="KW-1003">Cell membrane</keyword>
<dbReference type="PANTHER" id="PTHR43663:SF1">
    <property type="entry name" value="CHROMATE TRANSPORTER"/>
    <property type="match status" value="1"/>
</dbReference>
<dbReference type="GO" id="GO:0015109">
    <property type="term" value="F:chromate transmembrane transporter activity"/>
    <property type="evidence" value="ECO:0007669"/>
    <property type="project" value="InterPro"/>
</dbReference>